<dbReference type="SUPFAM" id="SSF89796">
    <property type="entry name" value="CoA-transferase family III (CaiB/BaiF)"/>
    <property type="match status" value="1"/>
</dbReference>
<dbReference type="PANTHER" id="PTHR48207:SF3">
    <property type="entry name" value="SUCCINATE--HYDROXYMETHYLGLUTARATE COA-TRANSFERASE"/>
    <property type="match status" value="1"/>
</dbReference>
<gene>
    <name evidence="2" type="ORF">GCM10009836_25970</name>
</gene>
<reference evidence="2 3" key="1">
    <citation type="journal article" date="2019" name="Int. J. Syst. Evol. Microbiol.">
        <title>The Global Catalogue of Microorganisms (GCM) 10K type strain sequencing project: providing services to taxonomists for standard genome sequencing and annotation.</title>
        <authorList>
            <consortium name="The Broad Institute Genomics Platform"/>
            <consortium name="The Broad Institute Genome Sequencing Center for Infectious Disease"/>
            <person name="Wu L."/>
            <person name="Ma J."/>
        </authorList>
    </citation>
    <scope>NUCLEOTIDE SEQUENCE [LARGE SCALE GENOMIC DNA]</scope>
    <source>
        <strain evidence="2 3">JCM 16009</strain>
    </source>
</reference>
<keyword evidence="1" id="KW-0808">Transferase</keyword>
<sequence>MLDGIRVVDLSRFIAGPMCAMLLADFGADVVKVERQGGEDARHIARDEAGNSLYSNWYNRNKRAIELNLRDPRGIAVLETLVSEADVLVENFRPGTLDGMGLTADRLRELNPRLVVASLSGFGQDGPWRERAAFDSVIQAMTGLMSLTGTDDTGPLLAGAFVADHLAALYGTIGVLAALRSREATGEGQQVDVALFDALFSVLGLTVPTFTETGTRLPPIGRRDRFTAPSQVFGTRDGHVWLSAGSNALFASLAATVDDERLRAPEFSEPAMRVANRDALASVVEAWTSQLTTTEVCELLERSRIPYGPVATIDQVVTSDHVRHRELLVTMPHPTLGACAVPGITAKLSASPATLRRPPPALGEHTDEVLRVLCHLMPDEIEELKRDGVV</sequence>
<evidence type="ECO:0000256" key="1">
    <source>
        <dbReference type="ARBA" id="ARBA00022679"/>
    </source>
</evidence>
<accession>A0ABN2N0P7</accession>
<evidence type="ECO:0000313" key="3">
    <source>
        <dbReference type="Proteomes" id="UP001500449"/>
    </source>
</evidence>
<dbReference type="Gene3D" id="3.40.50.10540">
    <property type="entry name" value="Crotonobetainyl-coa:carnitine coa-transferase, domain 1"/>
    <property type="match status" value="1"/>
</dbReference>
<dbReference type="EMBL" id="BAAAQK010000005">
    <property type="protein sequence ID" value="GAA1845242.1"/>
    <property type="molecule type" value="Genomic_DNA"/>
</dbReference>
<protein>
    <submittedName>
        <fullName evidence="2">CaiB/BaiF CoA-transferase family protein</fullName>
    </submittedName>
</protein>
<organism evidence="2 3">
    <name type="scientific">Pseudonocardia ailaonensis</name>
    <dbReference type="NCBI Taxonomy" id="367279"/>
    <lineage>
        <taxon>Bacteria</taxon>
        <taxon>Bacillati</taxon>
        <taxon>Actinomycetota</taxon>
        <taxon>Actinomycetes</taxon>
        <taxon>Pseudonocardiales</taxon>
        <taxon>Pseudonocardiaceae</taxon>
        <taxon>Pseudonocardia</taxon>
    </lineage>
</organism>
<proteinExistence type="predicted"/>
<dbReference type="InterPro" id="IPR050483">
    <property type="entry name" value="CoA-transferase_III_domain"/>
</dbReference>
<dbReference type="Proteomes" id="UP001500449">
    <property type="component" value="Unassembled WGS sequence"/>
</dbReference>
<dbReference type="Pfam" id="PF02515">
    <property type="entry name" value="CoA_transf_3"/>
    <property type="match status" value="1"/>
</dbReference>
<dbReference type="Gene3D" id="3.30.1540.10">
    <property type="entry name" value="formyl-coa transferase, domain 3"/>
    <property type="match status" value="1"/>
</dbReference>
<comment type="caution">
    <text evidence="2">The sequence shown here is derived from an EMBL/GenBank/DDBJ whole genome shotgun (WGS) entry which is preliminary data.</text>
</comment>
<dbReference type="InterPro" id="IPR023606">
    <property type="entry name" value="CoA-Trfase_III_dom_1_sf"/>
</dbReference>
<name>A0ABN2N0P7_9PSEU</name>
<dbReference type="PANTHER" id="PTHR48207">
    <property type="entry name" value="SUCCINATE--HYDROXYMETHYLGLUTARATE COA-TRANSFERASE"/>
    <property type="match status" value="1"/>
</dbReference>
<dbReference type="InterPro" id="IPR044855">
    <property type="entry name" value="CoA-Trfase_III_dom3_sf"/>
</dbReference>
<dbReference type="InterPro" id="IPR003673">
    <property type="entry name" value="CoA-Trfase_fam_III"/>
</dbReference>
<keyword evidence="3" id="KW-1185">Reference proteome</keyword>
<evidence type="ECO:0000313" key="2">
    <source>
        <dbReference type="EMBL" id="GAA1845242.1"/>
    </source>
</evidence>